<reference evidence="2 3" key="1">
    <citation type="submission" date="2017-03" db="EMBL/GenBank/DDBJ databases">
        <title>Genomes of endolithic fungi from Antarctica.</title>
        <authorList>
            <person name="Coleine C."/>
            <person name="Masonjones S."/>
            <person name="Stajich J.E."/>
        </authorList>
    </citation>
    <scope>NUCLEOTIDE SEQUENCE [LARGE SCALE GENOMIC DNA]</scope>
    <source>
        <strain evidence="2 3">CCFEE 5187</strain>
    </source>
</reference>
<dbReference type="AlphaFoldDB" id="A0A4U0WRZ5"/>
<dbReference type="EMBL" id="NAJN01001042">
    <property type="protein sequence ID" value="TKA66242.1"/>
    <property type="molecule type" value="Genomic_DNA"/>
</dbReference>
<dbReference type="Proteomes" id="UP000308768">
    <property type="component" value="Unassembled WGS sequence"/>
</dbReference>
<keyword evidence="3" id="KW-1185">Reference proteome</keyword>
<feature type="compositionally biased region" description="Polar residues" evidence="1">
    <location>
        <begin position="36"/>
        <end position="46"/>
    </location>
</feature>
<sequence length="817" mass="92464">MTIRPMQDTESVCQKMSKTEERTQGHKKSTAIATKAQIQTQSTLPTNQQDWRGVKLKEIAWTWRRDNAIGYKPGEFRCHNEYKVDSRDVEELGESPLDRMQVFVVTVNDPLQLRSALELMSEALQRAPYQQREVSISSDRTRKGKLLPHVSVDCEFVKLPKALADERPGWEAKRMVDDGQLEELVSVMTIAVGRHFFLLVNILHMLQTANKDTVPELAYFYRKTVFNPELAKLWWNPQSDFSVLDATIAHMYQGTVRPPFSHKPYREDARSITPIFRISNRYFNTTRPTSLTFPTDHVDCALHEIGYNEQGLSCPCRLGNFDLAALIDHVCRIHSYSKYNDNGAGKSPWTKHRDRFNYDSFLSCFLEGDRLYPLLQKMKSAAANSSDKHAFYQNLGGPGMVTNDDAMGYNIGDVAGQNLIFELLLASDDKRFVASCLSNYRLGYAEQCPNRTVKQHFSKLTSRCGTLLIEDNPRMYKSAPMKHGRFSSNLGFWKTEKLSFFEHEQRLQVQARVSAELGKPPAVTTYNLYSAPDGDNCNWAPSVAEEALNQLFDATKFWLPPICVQRPSLNAGEEAEAAVRTPYDNPIVRVGTSHAQALVEFLRSPHAANAAPPPGFGADVGSTDGLPWFVRPQHVPGRGLGLARDIFEAFTNRGTSNGSLLGARKLVEHTKPHPKPIMEHDSIKDLGNLSPPDPADPYAWDKDPIDSSWGAAHTLRSQLRMAVEKEIETNRQEGLPYQFDIHDVFDPEGRDYRRRVEGAAPWNRPQLPDVPKTNEDGTWKSIATVALHIVMATAKWYEDHAGFKEVNKGRKKKWKVQ</sequence>
<evidence type="ECO:0000313" key="2">
    <source>
        <dbReference type="EMBL" id="TKA66242.1"/>
    </source>
</evidence>
<dbReference type="OrthoDB" id="3641440at2759"/>
<comment type="caution">
    <text evidence="2">The sequence shown here is derived from an EMBL/GenBank/DDBJ whole genome shotgun (WGS) entry which is preliminary data.</text>
</comment>
<dbReference type="STRING" id="331657.A0A4U0WRZ5"/>
<organism evidence="2 3">
    <name type="scientific">Cryomyces minteri</name>
    <dbReference type="NCBI Taxonomy" id="331657"/>
    <lineage>
        <taxon>Eukaryota</taxon>
        <taxon>Fungi</taxon>
        <taxon>Dikarya</taxon>
        <taxon>Ascomycota</taxon>
        <taxon>Pezizomycotina</taxon>
        <taxon>Dothideomycetes</taxon>
        <taxon>Dothideomycetes incertae sedis</taxon>
        <taxon>Cryomyces</taxon>
    </lineage>
</organism>
<accession>A0A4U0WRZ5</accession>
<gene>
    <name evidence="2" type="ORF">B0A49_09789</name>
</gene>
<evidence type="ECO:0000313" key="3">
    <source>
        <dbReference type="Proteomes" id="UP000308768"/>
    </source>
</evidence>
<proteinExistence type="predicted"/>
<protein>
    <submittedName>
        <fullName evidence="2">Uncharacterized protein</fullName>
    </submittedName>
</protein>
<evidence type="ECO:0000256" key="1">
    <source>
        <dbReference type="SAM" id="MobiDB-lite"/>
    </source>
</evidence>
<name>A0A4U0WRZ5_9PEZI</name>
<feature type="region of interest" description="Disordered" evidence="1">
    <location>
        <begin position="1"/>
        <end position="46"/>
    </location>
</feature>